<dbReference type="Proteomes" id="UP000006039">
    <property type="component" value="Unassembled WGS sequence"/>
</dbReference>
<dbReference type="GeneID" id="20348904"/>
<evidence type="ECO:0000256" key="1">
    <source>
        <dbReference type="SAM" id="Phobius"/>
    </source>
</evidence>
<reference evidence="4" key="5">
    <citation type="submission" date="2018-04" db="UniProtKB">
        <authorList>
            <consortium name="EnsemblFungi"/>
        </authorList>
    </citation>
    <scope>IDENTIFICATION</scope>
    <source>
        <strain evidence="4">R3-111a-1</strain>
    </source>
</reference>
<evidence type="ECO:0000256" key="2">
    <source>
        <dbReference type="SAM" id="SignalP"/>
    </source>
</evidence>
<organism evidence="3">
    <name type="scientific">Gaeumannomyces tritici (strain R3-111a-1)</name>
    <name type="common">Wheat and barley take-all root rot fungus</name>
    <name type="synonym">Gaeumannomyces graminis var. tritici</name>
    <dbReference type="NCBI Taxonomy" id="644352"/>
    <lineage>
        <taxon>Eukaryota</taxon>
        <taxon>Fungi</taxon>
        <taxon>Dikarya</taxon>
        <taxon>Ascomycota</taxon>
        <taxon>Pezizomycotina</taxon>
        <taxon>Sordariomycetes</taxon>
        <taxon>Sordariomycetidae</taxon>
        <taxon>Magnaporthales</taxon>
        <taxon>Magnaporthaceae</taxon>
        <taxon>Gaeumannomyces</taxon>
    </lineage>
</organism>
<keyword evidence="5" id="KW-1185">Reference proteome</keyword>
<dbReference type="VEuPathDB" id="FungiDB:GGTG_08446"/>
<accession>J3P4K9</accession>
<feature type="signal peptide" evidence="2">
    <location>
        <begin position="1"/>
        <end position="24"/>
    </location>
</feature>
<feature type="transmembrane region" description="Helical" evidence="1">
    <location>
        <begin position="53"/>
        <end position="75"/>
    </location>
</feature>
<evidence type="ECO:0000313" key="5">
    <source>
        <dbReference type="Proteomes" id="UP000006039"/>
    </source>
</evidence>
<feature type="chain" id="PRO_5015094896" evidence="2">
    <location>
        <begin position="25"/>
        <end position="219"/>
    </location>
</feature>
<reference evidence="3" key="3">
    <citation type="submission" date="2010-09" db="EMBL/GenBank/DDBJ databases">
        <title>Annotation of Gaeumannomyces graminis var. tritici R3-111a-1.</title>
        <authorList>
            <consortium name="The Broad Institute Genome Sequencing Platform"/>
            <person name="Ma L.-J."/>
            <person name="Dead R."/>
            <person name="Young S.K."/>
            <person name="Zeng Q."/>
            <person name="Gargeya S."/>
            <person name="Fitzgerald M."/>
            <person name="Haas B."/>
            <person name="Abouelleil A."/>
            <person name="Alvarado L."/>
            <person name="Arachchi H.M."/>
            <person name="Berlin A."/>
            <person name="Brown A."/>
            <person name="Chapman S.B."/>
            <person name="Chen Z."/>
            <person name="Dunbar C."/>
            <person name="Freedman E."/>
            <person name="Gearin G."/>
            <person name="Gellesch M."/>
            <person name="Goldberg J."/>
            <person name="Griggs A."/>
            <person name="Gujja S."/>
            <person name="Heiman D."/>
            <person name="Howarth C."/>
            <person name="Larson L."/>
            <person name="Lui A."/>
            <person name="MacDonald P.J.P."/>
            <person name="Mehta T."/>
            <person name="Montmayeur A."/>
            <person name="Murphy C."/>
            <person name="Neiman D."/>
            <person name="Pearson M."/>
            <person name="Priest M."/>
            <person name="Roberts A."/>
            <person name="Saif S."/>
            <person name="Shea T."/>
            <person name="Shenoy N."/>
            <person name="Sisk P."/>
            <person name="Stolte C."/>
            <person name="Sykes S."/>
            <person name="Yandava C."/>
            <person name="Wortman J."/>
            <person name="Nusbaum C."/>
            <person name="Birren B."/>
        </authorList>
    </citation>
    <scope>NUCLEOTIDE SEQUENCE</scope>
    <source>
        <strain evidence="3">R3-111a-1</strain>
    </source>
</reference>
<dbReference type="AlphaFoldDB" id="J3P4K9"/>
<keyword evidence="2" id="KW-0732">Signal</keyword>
<proteinExistence type="predicted"/>
<dbReference type="RefSeq" id="XP_009224550.1">
    <property type="nucleotide sequence ID" value="XM_009226286.1"/>
</dbReference>
<keyword evidence="1" id="KW-0472">Membrane</keyword>
<keyword evidence="1" id="KW-0812">Transmembrane</keyword>
<evidence type="ECO:0000313" key="3">
    <source>
        <dbReference type="EMBL" id="EJT74606.1"/>
    </source>
</evidence>
<gene>
    <name evidence="4" type="primary">20348904</name>
    <name evidence="3" type="ORF">GGTG_08446</name>
</gene>
<dbReference type="EMBL" id="GL385398">
    <property type="protein sequence ID" value="EJT74606.1"/>
    <property type="molecule type" value="Genomic_DNA"/>
</dbReference>
<sequence length="219" mass="22214">MQDAGKERILTVLLFLALSAVDVALNAAAGPAAVATGAHVNDSSSGGDGASGRALGIGAVSGATKAGILAFVGFLEFADIGVASRMLLIIVATVFGLSVLITAQVCSVVLGETPSELLKAALVAALPLQFESVGMYISSSHHREENKSGSLRTLSGTYIQIIGWDALGGYTFARMAENLGRPVCSPAAAAAAGGVYGVLSGIPKVVAYIAWSLFHGRDH</sequence>
<feature type="transmembrane region" description="Helical" evidence="1">
    <location>
        <begin position="87"/>
        <end position="111"/>
    </location>
</feature>
<reference evidence="5" key="1">
    <citation type="submission" date="2010-07" db="EMBL/GenBank/DDBJ databases">
        <title>The genome sequence of Gaeumannomyces graminis var. tritici strain R3-111a-1.</title>
        <authorList>
            <consortium name="The Broad Institute Genome Sequencing Platform"/>
            <person name="Ma L.-J."/>
            <person name="Dead R."/>
            <person name="Young S."/>
            <person name="Zeng Q."/>
            <person name="Koehrsen M."/>
            <person name="Alvarado L."/>
            <person name="Berlin A."/>
            <person name="Chapman S.B."/>
            <person name="Chen Z."/>
            <person name="Freedman E."/>
            <person name="Gellesch M."/>
            <person name="Goldberg J."/>
            <person name="Griggs A."/>
            <person name="Gujja S."/>
            <person name="Heilman E.R."/>
            <person name="Heiman D."/>
            <person name="Hepburn T."/>
            <person name="Howarth C."/>
            <person name="Jen D."/>
            <person name="Larson L."/>
            <person name="Mehta T."/>
            <person name="Neiman D."/>
            <person name="Pearson M."/>
            <person name="Roberts A."/>
            <person name="Saif S."/>
            <person name="Shea T."/>
            <person name="Shenoy N."/>
            <person name="Sisk P."/>
            <person name="Stolte C."/>
            <person name="Sykes S."/>
            <person name="Walk T."/>
            <person name="White J."/>
            <person name="Yandava C."/>
            <person name="Haas B."/>
            <person name="Nusbaum C."/>
            <person name="Birren B."/>
        </authorList>
    </citation>
    <scope>NUCLEOTIDE SEQUENCE [LARGE SCALE GENOMIC DNA]</scope>
    <source>
        <strain evidence="5">R3-111a-1</strain>
    </source>
</reference>
<reference evidence="4" key="4">
    <citation type="journal article" date="2015" name="G3 (Bethesda)">
        <title>Genome sequences of three phytopathogenic species of the Magnaporthaceae family of fungi.</title>
        <authorList>
            <person name="Okagaki L.H."/>
            <person name="Nunes C.C."/>
            <person name="Sailsbery J."/>
            <person name="Clay B."/>
            <person name="Brown D."/>
            <person name="John T."/>
            <person name="Oh Y."/>
            <person name="Young N."/>
            <person name="Fitzgerald M."/>
            <person name="Haas B.J."/>
            <person name="Zeng Q."/>
            <person name="Young S."/>
            <person name="Adiconis X."/>
            <person name="Fan L."/>
            <person name="Levin J.Z."/>
            <person name="Mitchell T.K."/>
            <person name="Okubara P.A."/>
            <person name="Farman M.L."/>
            <person name="Kohn L.M."/>
            <person name="Birren B."/>
            <person name="Ma L.-J."/>
            <person name="Dean R.A."/>
        </authorList>
    </citation>
    <scope>NUCLEOTIDE SEQUENCE</scope>
    <source>
        <strain evidence="4">R3-111a-1</strain>
    </source>
</reference>
<dbReference type="EnsemblFungi" id="EJT74606">
    <property type="protein sequence ID" value="EJT74606"/>
    <property type="gene ID" value="GGTG_08446"/>
</dbReference>
<name>J3P4K9_GAET3</name>
<protein>
    <submittedName>
        <fullName evidence="3 4">Uncharacterized protein</fullName>
    </submittedName>
</protein>
<reference evidence="3" key="2">
    <citation type="submission" date="2010-07" db="EMBL/GenBank/DDBJ databases">
        <authorList>
            <consortium name="The Broad Institute Genome Sequencing Platform"/>
            <consortium name="Broad Institute Genome Sequencing Center for Infectious Disease"/>
            <person name="Ma L.-J."/>
            <person name="Dead R."/>
            <person name="Young S."/>
            <person name="Zeng Q."/>
            <person name="Koehrsen M."/>
            <person name="Alvarado L."/>
            <person name="Berlin A."/>
            <person name="Chapman S.B."/>
            <person name="Chen Z."/>
            <person name="Freedman E."/>
            <person name="Gellesch M."/>
            <person name="Goldberg J."/>
            <person name="Griggs A."/>
            <person name="Gujja S."/>
            <person name="Heilman E.R."/>
            <person name="Heiman D."/>
            <person name="Hepburn T."/>
            <person name="Howarth C."/>
            <person name="Jen D."/>
            <person name="Larson L."/>
            <person name="Mehta T."/>
            <person name="Neiman D."/>
            <person name="Pearson M."/>
            <person name="Roberts A."/>
            <person name="Saif S."/>
            <person name="Shea T."/>
            <person name="Shenoy N."/>
            <person name="Sisk P."/>
            <person name="Stolte C."/>
            <person name="Sykes S."/>
            <person name="Walk T."/>
            <person name="White J."/>
            <person name="Yandava C."/>
            <person name="Haas B."/>
            <person name="Nusbaum C."/>
            <person name="Birren B."/>
        </authorList>
    </citation>
    <scope>NUCLEOTIDE SEQUENCE</scope>
    <source>
        <strain evidence="3">R3-111a-1</strain>
    </source>
</reference>
<dbReference type="eggNOG" id="ENOG502SVP2">
    <property type="taxonomic scope" value="Eukaryota"/>
</dbReference>
<dbReference type="OrthoDB" id="5232315at2759"/>
<dbReference type="HOGENOM" id="CLU_103038_0_0_1"/>
<keyword evidence="1" id="KW-1133">Transmembrane helix</keyword>
<evidence type="ECO:0000313" key="4">
    <source>
        <dbReference type="EnsemblFungi" id="EJT74606"/>
    </source>
</evidence>